<accession>A0A194QU93</accession>
<evidence type="ECO:0000256" key="6">
    <source>
        <dbReference type="RuleBase" id="RU363103"/>
    </source>
</evidence>
<keyword evidence="6" id="KW-0249">Electron transport</keyword>
<evidence type="ECO:0000256" key="3">
    <source>
        <dbReference type="ARBA" id="ARBA00022833"/>
    </source>
</evidence>
<evidence type="ECO:0000256" key="2">
    <source>
        <dbReference type="ARBA" id="ARBA00022723"/>
    </source>
</evidence>
<comment type="subcellular location">
    <subcellularLocation>
        <location evidence="6">Mitochondrion inner membrane</location>
        <topology evidence="6">Peripheral membrane protein</topology>
        <orientation evidence="6">Matrix side</orientation>
    </subcellularLocation>
</comment>
<dbReference type="SUPFAM" id="SSF57716">
    <property type="entry name" value="Glucocorticoid receptor-like (DNA-binding domain)"/>
    <property type="match status" value="2"/>
</dbReference>
<dbReference type="AlphaFoldDB" id="A0A194QU93"/>
<keyword evidence="6" id="KW-0813">Transport</keyword>
<comment type="subunit">
    <text evidence="6">Complex I is composed of 45 different subunits.</text>
</comment>
<dbReference type="FunFam" id="2.10.110.10:FF:000033">
    <property type="entry name" value="LIM/homeobox protein Lhx9 isoform X2"/>
    <property type="match status" value="1"/>
</dbReference>
<dbReference type="STRING" id="76193.A0A194QU93"/>
<comment type="similarity">
    <text evidence="1 6">Belongs to the complex I NDUFA12 subunit family.</text>
</comment>
<proteinExistence type="inferred from homology"/>
<dbReference type="GO" id="GO:0045271">
    <property type="term" value="C:respiratory chain complex I"/>
    <property type="evidence" value="ECO:0007669"/>
    <property type="project" value="InterPro"/>
</dbReference>
<dbReference type="GO" id="GO:0046872">
    <property type="term" value="F:metal ion binding"/>
    <property type="evidence" value="ECO:0007669"/>
    <property type="project" value="UniProtKB-KW"/>
</dbReference>
<keyword evidence="6" id="KW-0472">Membrane</keyword>
<dbReference type="EMBL" id="KQ461108">
    <property type="protein sequence ID" value="KPJ09093.1"/>
    <property type="molecule type" value="Genomic_DNA"/>
</dbReference>
<evidence type="ECO:0000313" key="9">
    <source>
        <dbReference type="EMBL" id="KPJ09093.1"/>
    </source>
</evidence>
<evidence type="ECO:0000256" key="7">
    <source>
        <dbReference type="SAM" id="MobiDB-lite"/>
    </source>
</evidence>
<dbReference type="InterPro" id="IPR001781">
    <property type="entry name" value="Znf_LIM"/>
</dbReference>
<dbReference type="PROSITE" id="PS00478">
    <property type="entry name" value="LIM_DOMAIN_1"/>
    <property type="match status" value="1"/>
</dbReference>
<keyword evidence="2 5" id="KW-0479">Metal-binding</keyword>
<dbReference type="InterPro" id="IPR007763">
    <property type="entry name" value="NDUFA12"/>
</dbReference>
<evidence type="ECO:0000256" key="5">
    <source>
        <dbReference type="PROSITE-ProRule" id="PRU00125"/>
    </source>
</evidence>
<evidence type="ECO:0000259" key="8">
    <source>
        <dbReference type="PROSITE" id="PS50023"/>
    </source>
</evidence>
<keyword evidence="6" id="KW-0496">Mitochondrion</keyword>
<keyword evidence="4 5" id="KW-0440">LIM domain</keyword>
<evidence type="ECO:0000313" key="10">
    <source>
        <dbReference type="Proteomes" id="UP000053240"/>
    </source>
</evidence>
<dbReference type="Pfam" id="PF00412">
    <property type="entry name" value="LIM"/>
    <property type="match status" value="1"/>
</dbReference>
<comment type="function">
    <text evidence="6">Accessory subunit of the mitochondrial membrane respiratory chain NADH dehydrogenase (Complex I), that is believed not to be involved in catalysis. Complex I functions in the transfer of electrons from NADH to the respiratory chain. The immediate electron acceptor for the enzyme is believed to be ubiquinone.</text>
</comment>
<dbReference type="Pfam" id="PF05071">
    <property type="entry name" value="NDUFA12"/>
    <property type="match status" value="1"/>
</dbReference>
<keyword evidence="10" id="KW-1185">Reference proteome</keyword>
<dbReference type="GO" id="GO:0005743">
    <property type="term" value="C:mitochondrial inner membrane"/>
    <property type="evidence" value="ECO:0007669"/>
    <property type="project" value="UniProtKB-SubCell"/>
</dbReference>
<evidence type="ECO:0000256" key="1">
    <source>
        <dbReference type="ARBA" id="ARBA00007355"/>
    </source>
</evidence>
<organism evidence="9 10">
    <name type="scientific">Papilio machaon</name>
    <name type="common">Old World swallowtail butterfly</name>
    <dbReference type="NCBI Taxonomy" id="76193"/>
    <lineage>
        <taxon>Eukaryota</taxon>
        <taxon>Metazoa</taxon>
        <taxon>Ecdysozoa</taxon>
        <taxon>Arthropoda</taxon>
        <taxon>Hexapoda</taxon>
        <taxon>Insecta</taxon>
        <taxon>Pterygota</taxon>
        <taxon>Neoptera</taxon>
        <taxon>Endopterygota</taxon>
        <taxon>Lepidoptera</taxon>
        <taxon>Glossata</taxon>
        <taxon>Ditrysia</taxon>
        <taxon>Papilionoidea</taxon>
        <taxon>Papilionidae</taxon>
        <taxon>Papilioninae</taxon>
        <taxon>Papilio</taxon>
    </lineage>
</organism>
<dbReference type="PANTHER" id="PTHR12910">
    <property type="entry name" value="NADH-UBIQUINONE OXIDOREDUCTASE SUBUNIT B17.2"/>
    <property type="match status" value="1"/>
</dbReference>
<keyword evidence="6" id="KW-0999">Mitochondrion inner membrane</keyword>
<gene>
    <name evidence="9" type="ORF">RR48_15234</name>
</gene>
<keyword evidence="6" id="KW-0679">Respiratory chain</keyword>
<feature type="region of interest" description="Disordered" evidence="7">
    <location>
        <begin position="187"/>
        <end position="222"/>
    </location>
</feature>
<keyword evidence="3 5" id="KW-0862">Zinc</keyword>
<dbReference type="InParanoid" id="A0A194QU93"/>
<dbReference type="SMART" id="SM00132">
    <property type="entry name" value="LIM"/>
    <property type="match status" value="1"/>
</dbReference>
<feature type="domain" description="LIM zinc-binding" evidence="8">
    <location>
        <begin position="221"/>
        <end position="282"/>
    </location>
</feature>
<sequence length="282" mass="33148">MNPISKIRYFFTIIYRNGGVWKSLCKLGRFDTLKDGRYVGCDAFGNQYFENPYYFLGRSRWVEYNKSVKLEYDATQITPEWYGWLHYRTDCLPDQDCPKFLLKSSCRSQCWLLNHEENLSGTPSAYYPYDTTRSRIEPWDVGHRPNRSKIENGKIDPQMGVYEERGAMHWQQSERYLPSAYEQGGDLSPVATATSPASPRDCTSCRKREPPDEPPAPPPEEACAGCGSRITDRFYLLALERRWHTPCLRCCECKMPLDSEQRCYARDSNIFCKNDYFRYYFW</sequence>
<dbReference type="GO" id="GO:0006979">
    <property type="term" value="P:response to oxidative stress"/>
    <property type="evidence" value="ECO:0007669"/>
    <property type="project" value="TreeGrafter"/>
</dbReference>
<dbReference type="CDD" id="cd09369">
    <property type="entry name" value="LIM1_Lhx2_Lhx9"/>
    <property type="match status" value="1"/>
</dbReference>
<protein>
    <recommendedName>
        <fullName evidence="6">NADH dehydrogenase [ubiquinone] 1 alpha subcomplex subunit 12</fullName>
    </recommendedName>
</protein>
<evidence type="ECO:0000256" key="4">
    <source>
        <dbReference type="ARBA" id="ARBA00023038"/>
    </source>
</evidence>
<dbReference type="PROSITE" id="PS50023">
    <property type="entry name" value="LIM_DOMAIN_2"/>
    <property type="match status" value="1"/>
</dbReference>
<reference evidence="9 10" key="1">
    <citation type="journal article" date="2015" name="Nat. Commun.">
        <title>Outbred genome sequencing and CRISPR/Cas9 gene editing in butterflies.</title>
        <authorList>
            <person name="Li X."/>
            <person name="Fan D."/>
            <person name="Zhang W."/>
            <person name="Liu G."/>
            <person name="Zhang L."/>
            <person name="Zhao L."/>
            <person name="Fang X."/>
            <person name="Chen L."/>
            <person name="Dong Y."/>
            <person name="Chen Y."/>
            <person name="Ding Y."/>
            <person name="Zhao R."/>
            <person name="Feng M."/>
            <person name="Zhu Y."/>
            <person name="Feng Y."/>
            <person name="Jiang X."/>
            <person name="Zhu D."/>
            <person name="Xiang H."/>
            <person name="Feng X."/>
            <person name="Li S."/>
            <person name="Wang J."/>
            <person name="Zhang G."/>
            <person name="Kronforst M.R."/>
            <person name="Wang W."/>
        </authorList>
    </citation>
    <scope>NUCLEOTIDE SEQUENCE [LARGE SCALE GENOMIC DNA]</scope>
    <source>
        <strain evidence="9">Ya'a_city_454_Pm</strain>
        <tissue evidence="9">Whole body</tissue>
    </source>
</reference>
<name>A0A194QU93_PAPMA</name>
<keyword evidence="9" id="KW-0830">Ubiquinone</keyword>
<dbReference type="PANTHER" id="PTHR12910:SF2">
    <property type="entry name" value="NADH DEHYDROGENASE [UBIQUINONE] 1 ALPHA SUBCOMPLEX SUBUNIT 12"/>
    <property type="match status" value="1"/>
</dbReference>
<dbReference type="Gene3D" id="2.10.110.10">
    <property type="entry name" value="Cysteine Rich Protein"/>
    <property type="match status" value="1"/>
</dbReference>
<dbReference type="Proteomes" id="UP000053240">
    <property type="component" value="Unassembled WGS sequence"/>
</dbReference>